<feature type="transmembrane region" description="Helical" evidence="5">
    <location>
        <begin position="133"/>
        <end position="158"/>
    </location>
</feature>
<comment type="subcellular location">
    <subcellularLocation>
        <location evidence="1">Membrane</location>
        <topology evidence="1">Multi-pass membrane protein</topology>
    </subcellularLocation>
</comment>
<gene>
    <name evidence="7" type="ORF">LY89DRAFT_556777</name>
</gene>
<evidence type="ECO:0000256" key="3">
    <source>
        <dbReference type="ARBA" id="ARBA00022989"/>
    </source>
</evidence>
<evidence type="ECO:0000256" key="4">
    <source>
        <dbReference type="ARBA" id="ARBA00023136"/>
    </source>
</evidence>
<keyword evidence="2 5" id="KW-0812">Transmembrane</keyword>
<feature type="transmembrane region" description="Helical" evidence="5">
    <location>
        <begin position="164"/>
        <end position="185"/>
    </location>
</feature>
<evidence type="ECO:0000313" key="7">
    <source>
        <dbReference type="EMBL" id="KUJ14877.1"/>
    </source>
</evidence>
<feature type="transmembrane region" description="Helical" evidence="5">
    <location>
        <begin position="455"/>
        <end position="475"/>
    </location>
</feature>
<sequence length="486" mass="51945">ISKWQAAVIIGTVSLESLIGSMLGGILIVSLPTMARDIGLSGNLLLWPASVNALACGCTLLLSGSISDVVGGRKMYLIGEFFVVVTTIACGVCRTGIELILFRAAQGVAVSFCLPSSVSLITNNIPSGTYRNLAFACLGAGQPLGFSLGLVMGGLFVGSIGWRFGYYIGAILTFIIWVVSIFGIPKDQETENQSFATQLHRIKTEIDWIGCALLSTSLGMFSYVFSVLAGGSAHFLEPASLALFSIAVVLLPVFGFHILRQERLGGSVIIPPSLLRNRVFTSLCIVVFVMWGVFEAMQFFLTLFYQSVQSLSPLQTSLRFLPMVITGALTNFLTGWLVKRVRADILVISSAAITAIAPLLMAIIDPSWSYWTCALFATACVPICADCLFTVAQLAITSVFPPRTHGLAGGVFNTISNIGNSVGLALTAVVASAVTMSEDGRKVSTPQTLMDGYRATFWLCFALNVLILGVIWFGLRKIGKVGIKVE</sequence>
<evidence type="ECO:0000256" key="2">
    <source>
        <dbReference type="ARBA" id="ARBA00022692"/>
    </source>
</evidence>
<keyword evidence="3 5" id="KW-1133">Transmembrane helix</keyword>
<dbReference type="PANTHER" id="PTHR42718">
    <property type="entry name" value="MAJOR FACILITATOR SUPERFAMILY MULTIDRUG TRANSPORTER MFSC"/>
    <property type="match status" value="1"/>
</dbReference>
<feature type="transmembrane region" description="Helical" evidence="5">
    <location>
        <begin position="369"/>
        <end position="396"/>
    </location>
</feature>
<dbReference type="SUPFAM" id="SSF103473">
    <property type="entry name" value="MFS general substrate transporter"/>
    <property type="match status" value="1"/>
</dbReference>
<dbReference type="RefSeq" id="XP_018069232.1">
    <property type="nucleotide sequence ID" value="XM_018208385.2"/>
</dbReference>
<feature type="non-terminal residue" evidence="7">
    <location>
        <position position="486"/>
    </location>
</feature>
<dbReference type="PANTHER" id="PTHR42718:SF10">
    <property type="entry name" value="TRANSPORTER, PUTATIVE (AFU_ORTHOLOGUE AFUA_8G06760)-RELATED"/>
    <property type="match status" value="1"/>
</dbReference>
<feature type="transmembrane region" description="Helical" evidence="5">
    <location>
        <begin position="320"/>
        <end position="338"/>
    </location>
</feature>
<dbReference type="OrthoDB" id="2130629at2759"/>
<dbReference type="PROSITE" id="PS50850">
    <property type="entry name" value="MFS"/>
    <property type="match status" value="1"/>
</dbReference>
<feature type="domain" description="Major facilitator superfamily (MFS) profile" evidence="6">
    <location>
        <begin position="9"/>
        <end position="479"/>
    </location>
</feature>
<dbReference type="Gene3D" id="1.20.1250.20">
    <property type="entry name" value="MFS general substrate transporter like domains"/>
    <property type="match status" value="2"/>
</dbReference>
<feature type="non-terminal residue" evidence="7">
    <location>
        <position position="1"/>
    </location>
</feature>
<dbReference type="InParanoid" id="A0A194X4Z4"/>
<feature type="transmembrane region" description="Helical" evidence="5">
    <location>
        <begin position="75"/>
        <end position="97"/>
    </location>
</feature>
<feature type="transmembrane region" description="Helical" evidence="5">
    <location>
        <begin position="44"/>
        <end position="63"/>
    </location>
</feature>
<dbReference type="Proteomes" id="UP000070700">
    <property type="component" value="Unassembled WGS sequence"/>
</dbReference>
<name>A0A194X4Z4_MOLSC</name>
<keyword evidence="8" id="KW-1185">Reference proteome</keyword>
<feature type="transmembrane region" description="Helical" evidence="5">
    <location>
        <begin position="241"/>
        <end position="259"/>
    </location>
</feature>
<dbReference type="InterPro" id="IPR020846">
    <property type="entry name" value="MFS_dom"/>
</dbReference>
<evidence type="ECO:0000313" key="8">
    <source>
        <dbReference type="Proteomes" id="UP000070700"/>
    </source>
</evidence>
<feature type="transmembrane region" description="Helical" evidence="5">
    <location>
        <begin position="7"/>
        <end position="32"/>
    </location>
</feature>
<reference evidence="7 8" key="1">
    <citation type="submission" date="2015-10" db="EMBL/GenBank/DDBJ databases">
        <title>Full genome of DAOMC 229536 Phialocephala scopiformis, a fungal endophyte of spruce producing the potent anti-insectan compound rugulosin.</title>
        <authorList>
            <consortium name="DOE Joint Genome Institute"/>
            <person name="Walker A.K."/>
            <person name="Frasz S.L."/>
            <person name="Seifert K.A."/>
            <person name="Miller J.D."/>
            <person name="Mondo S.J."/>
            <person name="Labutti K."/>
            <person name="Lipzen A."/>
            <person name="Dockter R."/>
            <person name="Kennedy M."/>
            <person name="Grigoriev I.V."/>
            <person name="Spatafora J.W."/>
        </authorList>
    </citation>
    <scope>NUCLEOTIDE SEQUENCE [LARGE SCALE GENOMIC DNA]</scope>
    <source>
        <strain evidence="7 8">CBS 120377</strain>
    </source>
</reference>
<feature type="transmembrane region" description="Helical" evidence="5">
    <location>
        <begin position="345"/>
        <end position="363"/>
    </location>
</feature>
<protein>
    <submittedName>
        <fullName evidence="7">Integral membrane protein</fullName>
    </submittedName>
</protein>
<evidence type="ECO:0000256" key="5">
    <source>
        <dbReference type="SAM" id="Phobius"/>
    </source>
</evidence>
<dbReference type="EMBL" id="KQ947419">
    <property type="protein sequence ID" value="KUJ14877.1"/>
    <property type="molecule type" value="Genomic_DNA"/>
</dbReference>
<dbReference type="AlphaFoldDB" id="A0A194X4Z4"/>
<dbReference type="KEGG" id="psco:LY89DRAFT_556777"/>
<feature type="transmembrane region" description="Helical" evidence="5">
    <location>
        <begin position="417"/>
        <end position="435"/>
    </location>
</feature>
<evidence type="ECO:0000259" key="6">
    <source>
        <dbReference type="PROSITE" id="PS50850"/>
    </source>
</evidence>
<keyword evidence="4 5" id="KW-0472">Membrane</keyword>
<dbReference type="Pfam" id="PF07690">
    <property type="entry name" value="MFS_1"/>
    <property type="match status" value="1"/>
</dbReference>
<evidence type="ECO:0000256" key="1">
    <source>
        <dbReference type="ARBA" id="ARBA00004141"/>
    </source>
</evidence>
<dbReference type="InterPro" id="IPR036259">
    <property type="entry name" value="MFS_trans_sf"/>
</dbReference>
<proteinExistence type="predicted"/>
<organism evidence="7 8">
    <name type="scientific">Mollisia scopiformis</name>
    <name type="common">Conifer needle endophyte fungus</name>
    <name type="synonym">Phialocephala scopiformis</name>
    <dbReference type="NCBI Taxonomy" id="149040"/>
    <lineage>
        <taxon>Eukaryota</taxon>
        <taxon>Fungi</taxon>
        <taxon>Dikarya</taxon>
        <taxon>Ascomycota</taxon>
        <taxon>Pezizomycotina</taxon>
        <taxon>Leotiomycetes</taxon>
        <taxon>Helotiales</taxon>
        <taxon>Mollisiaceae</taxon>
        <taxon>Mollisia</taxon>
    </lineage>
</organism>
<dbReference type="GeneID" id="28818111"/>
<dbReference type="GO" id="GO:0022857">
    <property type="term" value="F:transmembrane transporter activity"/>
    <property type="evidence" value="ECO:0007669"/>
    <property type="project" value="InterPro"/>
</dbReference>
<feature type="transmembrane region" description="Helical" evidence="5">
    <location>
        <begin position="206"/>
        <end position="229"/>
    </location>
</feature>
<dbReference type="GO" id="GO:0016020">
    <property type="term" value="C:membrane"/>
    <property type="evidence" value="ECO:0007669"/>
    <property type="project" value="UniProtKB-SubCell"/>
</dbReference>
<feature type="transmembrane region" description="Helical" evidence="5">
    <location>
        <begin position="279"/>
        <end position="300"/>
    </location>
</feature>
<feature type="transmembrane region" description="Helical" evidence="5">
    <location>
        <begin position="103"/>
        <end position="121"/>
    </location>
</feature>
<accession>A0A194X4Z4</accession>
<dbReference type="InterPro" id="IPR011701">
    <property type="entry name" value="MFS"/>
</dbReference>